<dbReference type="Proteomes" id="UP000607653">
    <property type="component" value="Unassembled WGS sequence"/>
</dbReference>
<accession>A0A822ZTB0</accession>
<reference evidence="1 2" key="1">
    <citation type="journal article" date="2020" name="Mol. Biol. Evol.">
        <title>Distinct Expression and Methylation Patterns for Genes with Different Fates following a Single Whole-Genome Duplication in Flowering Plants.</title>
        <authorList>
            <person name="Shi T."/>
            <person name="Rahmani R.S."/>
            <person name="Gugger P.F."/>
            <person name="Wang M."/>
            <person name="Li H."/>
            <person name="Zhang Y."/>
            <person name="Li Z."/>
            <person name="Wang Q."/>
            <person name="Van de Peer Y."/>
            <person name="Marchal K."/>
            <person name="Chen J."/>
        </authorList>
    </citation>
    <scope>NUCLEOTIDE SEQUENCE [LARGE SCALE GENOMIC DNA]</scope>
    <source>
        <tissue evidence="1">Leaf</tissue>
    </source>
</reference>
<gene>
    <name evidence="1" type="ORF">HUJ06_018100</name>
</gene>
<keyword evidence="2" id="KW-1185">Reference proteome</keyword>
<comment type="caution">
    <text evidence="1">The sequence shown here is derived from an EMBL/GenBank/DDBJ whole genome shotgun (WGS) entry which is preliminary data.</text>
</comment>
<proteinExistence type="predicted"/>
<evidence type="ECO:0000313" key="1">
    <source>
        <dbReference type="EMBL" id="DAD48163.1"/>
    </source>
</evidence>
<dbReference type="AlphaFoldDB" id="A0A822ZTB0"/>
<organism evidence="1 2">
    <name type="scientific">Nelumbo nucifera</name>
    <name type="common">Sacred lotus</name>
    <dbReference type="NCBI Taxonomy" id="4432"/>
    <lineage>
        <taxon>Eukaryota</taxon>
        <taxon>Viridiplantae</taxon>
        <taxon>Streptophyta</taxon>
        <taxon>Embryophyta</taxon>
        <taxon>Tracheophyta</taxon>
        <taxon>Spermatophyta</taxon>
        <taxon>Magnoliopsida</taxon>
        <taxon>Proteales</taxon>
        <taxon>Nelumbonaceae</taxon>
        <taxon>Nelumbo</taxon>
    </lineage>
</organism>
<sequence length="70" mass="8298">MILLHTLIFSIVNRTHYDITTHLLFTHNPQDCVPTLETNLYRKTPITNLIFFHHLASSQPIFRTPPWQNQ</sequence>
<evidence type="ECO:0000313" key="2">
    <source>
        <dbReference type="Proteomes" id="UP000607653"/>
    </source>
</evidence>
<protein>
    <submittedName>
        <fullName evidence="1">Uncharacterized protein</fullName>
    </submittedName>
</protein>
<dbReference type="EMBL" id="DUZY01000008">
    <property type="protein sequence ID" value="DAD48163.1"/>
    <property type="molecule type" value="Genomic_DNA"/>
</dbReference>
<name>A0A822ZTB0_NELNU</name>